<evidence type="ECO:0000313" key="1">
    <source>
        <dbReference type="EMBL" id="EEI89651.1"/>
    </source>
</evidence>
<sequence>MEGLIYFFLYRKYADLLLLLSQISKYLRAQQTLHKWVMYSGTDSLFTPIY</sequence>
<evidence type="ECO:0000313" key="2">
    <source>
        <dbReference type="Proteomes" id="UP000006241"/>
    </source>
</evidence>
<name>C2G5E2_SPHSI</name>
<dbReference type="EMBL" id="ACHB01000101">
    <property type="protein sequence ID" value="EEI89651.1"/>
    <property type="molecule type" value="Genomic_DNA"/>
</dbReference>
<comment type="caution">
    <text evidence="1">The sequence shown here is derived from an EMBL/GenBank/DDBJ whole genome shotgun (WGS) entry which is preliminary data.</text>
</comment>
<accession>C2G5E2</accession>
<organism evidence="1 2">
    <name type="scientific">Sphingobacterium spiritivorum ATCC 33300</name>
    <dbReference type="NCBI Taxonomy" id="525372"/>
    <lineage>
        <taxon>Bacteria</taxon>
        <taxon>Pseudomonadati</taxon>
        <taxon>Bacteroidota</taxon>
        <taxon>Sphingobacteriia</taxon>
        <taxon>Sphingobacteriales</taxon>
        <taxon>Sphingobacteriaceae</taxon>
        <taxon>Sphingobacterium</taxon>
    </lineage>
</organism>
<gene>
    <name evidence="1" type="ORF">HMPREF0765_4798</name>
</gene>
<reference evidence="1 2" key="1">
    <citation type="submission" date="2009-01" db="EMBL/GenBank/DDBJ databases">
        <authorList>
            <person name="Qin X."/>
            <person name="Bachman B."/>
            <person name="Battles P."/>
            <person name="Bell A."/>
            <person name="Bess C."/>
            <person name="Bickham C."/>
            <person name="Chaboub L."/>
            <person name="Chen D."/>
            <person name="Coyle M."/>
            <person name="Deiros D.R."/>
            <person name="Dinh H."/>
            <person name="Forbes L."/>
            <person name="Fowler G."/>
            <person name="Francisco L."/>
            <person name="Fu Q."/>
            <person name="Gubbala S."/>
            <person name="Hale W."/>
            <person name="Han Y."/>
            <person name="Hemphill L."/>
            <person name="Highlander S.K."/>
            <person name="Hirani K."/>
            <person name="Hogues M."/>
            <person name="Jackson L."/>
            <person name="Jakkamsetti A."/>
            <person name="Javaid M."/>
            <person name="Jiang H."/>
            <person name="Korchina V."/>
            <person name="Kovar C."/>
            <person name="Lara F."/>
            <person name="Lee S."/>
            <person name="Mata R."/>
            <person name="Mathew T."/>
            <person name="Moen C."/>
            <person name="Morales K."/>
            <person name="Munidasa M."/>
            <person name="Nazareth L."/>
            <person name="Ngo R."/>
            <person name="Nguyen L."/>
            <person name="Okwuonu G."/>
            <person name="Ongeri F."/>
            <person name="Patil S."/>
            <person name="Petrosino J."/>
            <person name="Pham C."/>
            <person name="Pham P."/>
            <person name="Pu L.-L."/>
            <person name="Puazo M."/>
            <person name="Raj R."/>
            <person name="Reid J."/>
            <person name="Rouhana J."/>
            <person name="Saada N."/>
            <person name="Shang Y."/>
            <person name="Simmons D."/>
            <person name="Thornton R."/>
            <person name="Warren J."/>
            <person name="Weissenberger G."/>
            <person name="Zhang J."/>
            <person name="Zhang L."/>
            <person name="Zhou C."/>
            <person name="Zhu D."/>
            <person name="Muzny D."/>
            <person name="Worley K."/>
            <person name="Gibbs R."/>
        </authorList>
    </citation>
    <scope>NUCLEOTIDE SEQUENCE [LARGE SCALE GENOMIC DNA]</scope>
    <source>
        <strain evidence="1 2">ATCC 33300</strain>
    </source>
</reference>
<proteinExistence type="predicted"/>
<dbReference type="HOGENOM" id="CLU_3189164_0_0_10"/>
<dbReference type="AlphaFoldDB" id="C2G5E2"/>
<dbReference type="Proteomes" id="UP000006241">
    <property type="component" value="Unassembled WGS sequence"/>
</dbReference>
<protein>
    <submittedName>
        <fullName evidence="1">Uncharacterized protein</fullName>
    </submittedName>
</protein>